<gene>
    <name evidence="1" type="ORF">CYPRO_1140</name>
</gene>
<keyword evidence="2" id="KW-1185">Reference proteome</keyword>
<dbReference type="RefSeq" id="WP_114983682.1">
    <property type="nucleotide sequence ID" value="NZ_CP027806.1"/>
</dbReference>
<name>A0A345UIV3_9BACT</name>
<dbReference type="KEGG" id="cprv:CYPRO_1140"/>
<accession>A0A345UIV3</accession>
<dbReference type="AlphaFoldDB" id="A0A345UIV3"/>
<proteinExistence type="predicted"/>
<evidence type="ECO:0000313" key="1">
    <source>
        <dbReference type="EMBL" id="AXJ00405.1"/>
    </source>
</evidence>
<organism evidence="1 2">
    <name type="scientific">Cyclonatronum proteinivorum</name>
    <dbReference type="NCBI Taxonomy" id="1457365"/>
    <lineage>
        <taxon>Bacteria</taxon>
        <taxon>Pseudomonadati</taxon>
        <taxon>Balneolota</taxon>
        <taxon>Balneolia</taxon>
        <taxon>Balneolales</taxon>
        <taxon>Cyclonatronaceae</taxon>
        <taxon>Cyclonatronum</taxon>
    </lineage>
</organism>
<dbReference type="InterPro" id="IPR002737">
    <property type="entry name" value="MEMO1_fam"/>
</dbReference>
<protein>
    <submittedName>
        <fullName evidence="1">AmmeMemoRadiSam system protein B</fullName>
    </submittedName>
</protein>
<dbReference type="EMBL" id="CP027806">
    <property type="protein sequence ID" value="AXJ00405.1"/>
    <property type="molecule type" value="Genomic_DNA"/>
</dbReference>
<evidence type="ECO:0000313" key="2">
    <source>
        <dbReference type="Proteomes" id="UP000254808"/>
    </source>
</evidence>
<dbReference type="Proteomes" id="UP000254808">
    <property type="component" value="Chromosome"/>
</dbReference>
<dbReference type="Pfam" id="PF01875">
    <property type="entry name" value="Memo"/>
    <property type="match status" value="1"/>
</dbReference>
<dbReference type="Gene3D" id="3.40.830.10">
    <property type="entry name" value="LigB-like"/>
    <property type="match status" value="1"/>
</dbReference>
<dbReference type="NCBIfam" id="TIGR04336">
    <property type="entry name" value="AmmeMemoSam_B"/>
    <property type="match status" value="1"/>
</dbReference>
<dbReference type="OrthoDB" id="1523297at2"/>
<sequence>MSIRSYTREQIIAGIDKYTRQADNRVRILFAGRHIREFNFDAMCKLYANIKGEHYDDVIIIEAFPGDHPRLLPMVSEPVFVTPLGEVAVNDALRNDFCDEDDDFYIDDAGFSDDMAIHEHLMMLQCTLDNFRVLSIQIVHAQSSIVRELANAIAELMRDRNALIIFCADASGSSPEQLKKLKDYINGKSFSRIKNYLNTGDAGITDSAPISSGSLTAAEWELETHLYIPAPGEPVCLSGYAQLRSRSNPAP</sequence>
<reference evidence="1 2" key="1">
    <citation type="submission" date="2018-03" db="EMBL/GenBank/DDBJ databases">
        <title>Phenotypic and genomic properties of Cyclonatronum proteinivorum gen. nov., sp. nov., a haloalkaliphilic bacteroidete from soda lakes possessing Na+-translocating rhodopsin.</title>
        <authorList>
            <person name="Toshchakov S.V."/>
            <person name="Korzhenkov A."/>
            <person name="Samarov N.I."/>
            <person name="Kublanov I.V."/>
            <person name="Muntyan M.S."/>
            <person name="Sorokin D.Y."/>
        </authorList>
    </citation>
    <scope>NUCLEOTIDE SEQUENCE [LARGE SCALE GENOMIC DNA]</scope>
    <source>
        <strain evidence="1 2">Omega</strain>
    </source>
</reference>